<dbReference type="OrthoDB" id="9809741at2"/>
<reference evidence="11 12" key="1">
    <citation type="submission" date="2011-02" db="EMBL/GenBank/DDBJ databases">
        <authorList>
            <person name="Muzny D."/>
            <person name="Qin X."/>
            <person name="Deng J."/>
            <person name="Jiang H."/>
            <person name="Liu Y."/>
            <person name="Qu J."/>
            <person name="Song X.-Z."/>
            <person name="Zhang L."/>
            <person name="Thornton R."/>
            <person name="Coyle M."/>
            <person name="Francisco L."/>
            <person name="Jackson L."/>
            <person name="Javaid M."/>
            <person name="Korchina V."/>
            <person name="Kovar C."/>
            <person name="Mata R."/>
            <person name="Mathew T."/>
            <person name="Ngo R."/>
            <person name="Nguyen L."/>
            <person name="Nguyen N."/>
            <person name="Okwuonu G."/>
            <person name="Ongeri F."/>
            <person name="Pham C."/>
            <person name="Simmons D."/>
            <person name="Wilczek-Boney K."/>
            <person name="Hale W."/>
            <person name="Jakkamsetti A."/>
            <person name="Pham P."/>
            <person name="Ruth R."/>
            <person name="San Lucas F."/>
            <person name="Warren J."/>
            <person name="Zhang J."/>
            <person name="Zhao Z."/>
            <person name="Zhou C."/>
            <person name="Zhu D."/>
            <person name="Lee S."/>
            <person name="Bess C."/>
            <person name="Blankenburg K."/>
            <person name="Forbes L."/>
            <person name="Fu Q."/>
            <person name="Gubbala S."/>
            <person name="Hirani K."/>
            <person name="Jayaseelan J.C."/>
            <person name="Lara F."/>
            <person name="Munidasa M."/>
            <person name="Palculict T."/>
            <person name="Patil S."/>
            <person name="Pu L.-L."/>
            <person name="Saada N."/>
            <person name="Tang L."/>
            <person name="Weissenberger G."/>
            <person name="Zhu Y."/>
            <person name="Hemphill L."/>
            <person name="Shang Y."/>
            <person name="Youmans B."/>
            <person name="Ayvaz T."/>
            <person name="Ross M."/>
            <person name="Santibanez J."/>
            <person name="Aqrawi P."/>
            <person name="Gross S."/>
            <person name="Joshi V."/>
            <person name="Fowler G."/>
            <person name="Nazareth L."/>
            <person name="Reid J."/>
            <person name="Worley K."/>
            <person name="Petrosino J."/>
            <person name="Highlander S."/>
            <person name="Gibbs R."/>
        </authorList>
    </citation>
    <scope>NUCLEOTIDE SEQUENCE [LARGE SCALE GENOMIC DNA]</scope>
    <source>
        <strain evidence="11 12">ATCC BAA-1200</strain>
    </source>
</reference>
<keyword evidence="3 9" id="KW-0479">Metal-binding</keyword>
<dbReference type="UniPathway" id="UPA00252">
    <property type="reaction ID" value="UER00325"/>
</dbReference>
<comment type="function">
    <text evidence="9 10">Catalyzes the ferrous insertion into protoporphyrin IX.</text>
</comment>
<dbReference type="EC" id="4.98.1.1" evidence="9 10"/>
<dbReference type="Pfam" id="PF00762">
    <property type="entry name" value="Ferrochelatase"/>
    <property type="match status" value="1"/>
</dbReference>
<dbReference type="PANTHER" id="PTHR11108:SF1">
    <property type="entry name" value="FERROCHELATASE, MITOCHONDRIAL"/>
    <property type="match status" value="1"/>
</dbReference>
<dbReference type="InterPro" id="IPR001015">
    <property type="entry name" value="Ferrochelatase"/>
</dbReference>
<dbReference type="GO" id="GO:0004325">
    <property type="term" value="F:ferrochelatase activity"/>
    <property type="evidence" value="ECO:0007669"/>
    <property type="project" value="UniProtKB-UniRule"/>
</dbReference>
<evidence type="ECO:0000313" key="12">
    <source>
        <dbReference type="Proteomes" id="UP000004105"/>
    </source>
</evidence>
<dbReference type="GO" id="GO:0005737">
    <property type="term" value="C:cytoplasm"/>
    <property type="evidence" value="ECO:0007669"/>
    <property type="project" value="UniProtKB-SubCell"/>
</dbReference>
<proteinExistence type="inferred from homology"/>
<evidence type="ECO:0000256" key="2">
    <source>
        <dbReference type="ARBA" id="ARBA00022490"/>
    </source>
</evidence>
<comment type="similarity">
    <text evidence="1 9 10">Belongs to the ferrochelatase family.</text>
</comment>
<keyword evidence="4 9" id="KW-0408">Iron</keyword>
<dbReference type="InterPro" id="IPR033644">
    <property type="entry name" value="Ferrochelatase_C"/>
</dbReference>
<evidence type="ECO:0000256" key="9">
    <source>
        <dbReference type="HAMAP-Rule" id="MF_00323"/>
    </source>
</evidence>
<keyword evidence="5 9" id="KW-0350">Heme biosynthesis</keyword>
<evidence type="ECO:0000256" key="5">
    <source>
        <dbReference type="ARBA" id="ARBA00023133"/>
    </source>
</evidence>
<dbReference type="InterPro" id="IPR033659">
    <property type="entry name" value="Ferrochelatase_N"/>
</dbReference>
<dbReference type="HAMAP" id="MF_00323">
    <property type="entry name" value="Ferrochelatase"/>
    <property type="match status" value="1"/>
</dbReference>
<comment type="catalytic activity">
    <reaction evidence="8">
        <text>Fe-coproporphyrin III + 2 H(+) = coproporphyrin III + Fe(2+)</text>
        <dbReference type="Rhea" id="RHEA:49572"/>
        <dbReference type="ChEBI" id="CHEBI:15378"/>
        <dbReference type="ChEBI" id="CHEBI:29033"/>
        <dbReference type="ChEBI" id="CHEBI:68438"/>
        <dbReference type="ChEBI" id="CHEBI:131725"/>
        <dbReference type="EC" id="4.99.1.9"/>
    </reaction>
    <physiologicalReaction direction="right-to-left" evidence="8">
        <dbReference type="Rhea" id="RHEA:49574"/>
    </physiologicalReaction>
</comment>
<dbReference type="PROSITE" id="PS00534">
    <property type="entry name" value="FERROCHELATASE"/>
    <property type="match status" value="1"/>
</dbReference>
<evidence type="ECO:0000256" key="7">
    <source>
        <dbReference type="ARBA" id="ARBA00023244"/>
    </source>
</evidence>
<sequence length="338" mass="37600">MKKRYQAEPALPAAAPRKTGILLLNLGTPAAPTAQAVRPYLRQFLSDPRVIELPEILWQPLLRGLILPLRAKKSAAHYKKIWFKEGSPLLIYSQRQAKALAERLPDTALVRCAMTYGLPDIAYTLAELKAQGADKILAIPLFPQYAASSSGAALDTLWRALLHTRSQPAIRTVRSFHNHPGYIEALRAQVSAYWQQHGKGKHLLMSFHGIPQFHADAGDPYPQECRETARLLAAALSLREDQYTAAFQSRFGGGKWLEPATEDLLKSLPKNGTDELDVICPAFVSDCLETLEEIALDGRETFHQAGGKTYRYIPCLNDNPLWIDTLADIVCHETAGWL</sequence>
<dbReference type="GO" id="GO:0046872">
    <property type="term" value="F:metal ion binding"/>
    <property type="evidence" value="ECO:0007669"/>
    <property type="project" value="UniProtKB-KW"/>
</dbReference>
<dbReference type="AlphaFoldDB" id="F2BB95"/>
<evidence type="ECO:0000256" key="1">
    <source>
        <dbReference type="ARBA" id="ARBA00007718"/>
    </source>
</evidence>
<dbReference type="SUPFAM" id="SSF53800">
    <property type="entry name" value="Chelatase"/>
    <property type="match status" value="1"/>
</dbReference>
<keyword evidence="12" id="KW-1185">Reference proteome</keyword>
<keyword evidence="6 9" id="KW-0456">Lyase</keyword>
<dbReference type="STRING" id="267212.GCA_001063965_00467"/>
<feature type="binding site" evidence="9">
    <location>
        <position position="289"/>
    </location>
    <ligand>
        <name>Fe(2+)</name>
        <dbReference type="ChEBI" id="CHEBI:29033"/>
    </ligand>
</feature>
<name>F2BB95_9NEIS</name>
<dbReference type="PANTHER" id="PTHR11108">
    <property type="entry name" value="FERROCHELATASE"/>
    <property type="match status" value="1"/>
</dbReference>
<keyword evidence="7 9" id="KW-0627">Porphyrin biosynthesis</keyword>
<dbReference type="FunFam" id="3.40.50.1400:FF:000002">
    <property type="entry name" value="Ferrochelatase"/>
    <property type="match status" value="1"/>
</dbReference>
<dbReference type="InterPro" id="IPR019772">
    <property type="entry name" value="Ferrochelatase_AS"/>
</dbReference>
<dbReference type="HOGENOM" id="CLU_018884_0_0_4"/>
<dbReference type="RefSeq" id="WP_007342009.1">
    <property type="nucleotide sequence ID" value="NZ_GL878494.1"/>
</dbReference>
<protein>
    <recommendedName>
        <fullName evidence="9 10">Ferrochelatase</fullName>
        <ecNumber evidence="9 10">4.98.1.1</ecNumber>
    </recommendedName>
    <alternativeName>
        <fullName evidence="9">Heme synthase</fullName>
    </alternativeName>
    <alternativeName>
        <fullName evidence="9">Protoheme ferro-lyase</fullName>
    </alternativeName>
</protein>
<evidence type="ECO:0000256" key="8">
    <source>
        <dbReference type="ARBA" id="ARBA00024536"/>
    </source>
</evidence>
<comment type="catalytic activity">
    <reaction evidence="9 10">
        <text>heme b + 2 H(+) = protoporphyrin IX + Fe(2+)</text>
        <dbReference type="Rhea" id="RHEA:22584"/>
        <dbReference type="ChEBI" id="CHEBI:15378"/>
        <dbReference type="ChEBI" id="CHEBI:29033"/>
        <dbReference type="ChEBI" id="CHEBI:57306"/>
        <dbReference type="ChEBI" id="CHEBI:60344"/>
        <dbReference type="EC" id="4.98.1.1"/>
    </reaction>
</comment>
<evidence type="ECO:0000256" key="3">
    <source>
        <dbReference type="ARBA" id="ARBA00022723"/>
    </source>
</evidence>
<keyword evidence="2 9" id="KW-0963">Cytoplasm</keyword>
<comment type="pathway">
    <text evidence="9 10">Porphyrin-containing compound metabolism; protoheme biosynthesis; protoheme from protoporphyrin-IX: step 1/1.</text>
</comment>
<evidence type="ECO:0000256" key="4">
    <source>
        <dbReference type="ARBA" id="ARBA00023004"/>
    </source>
</evidence>
<dbReference type="GO" id="GO:0006783">
    <property type="term" value="P:heme biosynthetic process"/>
    <property type="evidence" value="ECO:0007669"/>
    <property type="project" value="UniProtKB-UniRule"/>
</dbReference>
<accession>F2BB95</accession>
<feature type="binding site" evidence="9">
    <location>
        <position position="208"/>
    </location>
    <ligand>
        <name>Fe(2+)</name>
        <dbReference type="ChEBI" id="CHEBI:29033"/>
    </ligand>
</feature>
<dbReference type="NCBIfam" id="TIGR00109">
    <property type="entry name" value="hemH"/>
    <property type="match status" value="1"/>
</dbReference>
<dbReference type="Proteomes" id="UP000004105">
    <property type="component" value="Unassembled WGS sequence"/>
</dbReference>
<gene>
    <name evidence="9 11" type="primary">hemH</name>
    <name evidence="11" type="ORF">HMPREF9123_0999</name>
</gene>
<evidence type="ECO:0000256" key="6">
    <source>
        <dbReference type="ARBA" id="ARBA00023239"/>
    </source>
</evidence>
<evidence type="ECO:0000313" key="11">
    <source>
        <dbReference type="EMBL" id="EGF11355.1"/>
    </source>
</evidence>
<dbReference type="CDD" id="cd03411">
    <property type="entry name" value="Ferrochelatase_N"/>
    <property type="match status" value="1"/>
</dbReference>
<dbReference type="EMBL" id="AFAY01000020">
    <property type="protein sequence ID" value="EGF11355.1"/>
    <property type="molecule type" value="Genomic_DNA"/>
</dbReference>
<comment type="subcellular location">
    <subcellularLocation>
        <location evidence="9 10">Cytoplasm</location>
    </subcellularLocation>
</comment>
<comment type="caution">
    <text evidence="11">The sequence shown here is derived from an EMBL/GenBank/DDBJ whole genome shotgun (WGS) entry which is preliminary data.</text>
</comment>
<dbReference type="Gene3D" id="3.40.50.1400">
    <property type="match status" value="2"/>
</dbReference>
<dbReference type="CDD" id="cd00419">
    <property type="entry name" value="Ferrochelatase_C"/>
    <property type="match status" value="1"/>
</dbReference>
<organism evidence="11 12">
    <name type="scientific">Neisseria bacilliformis ATCC BAA-1200</name>
    <dbReference type="NCBI Taxonomy" id="888742"/>
    <lineage>
        <taxon>Bacteria</taxon>
        <taxon>Pseudomonadati</taxon>
        <taxon>Pseudomonadota</taxon>
        <taxon>Betaproteobacteria</taxon>
        <taxon>Neisseriales</taxon>
        <taxon>Neisseriaceae</taxon>
        <taxon>Neisseria</taxon>
    </lineage>
</organism>
<evidence type="ECO:0000256" key="10">
    <source>
        <dbReference type="RuleBase" id="RU000607"/>
    </source>
</evidence>